<keyword evidence="6" id="KW-0547">Nucleotide-binding</keyword>
<dbReference type="GO" id="GO:0005634">
    <property type="term" value="C:nucleus"/>
    <property type="evidence" value="ECO:0007669"/>
    <property type="project" value="UniProtKB-SubCell"/>
</dbReference>
<keyword evidence="15" id="KW-1185">Reference proteome</keyword>
<evidence type="ECO:0000256" key="2">
    <source>
        <dbReference type="ARBA" id="ARBA00010912"/>
    </source>
</evidence>
<evidence type="ECO:0000256" key="5">
    <source>
        <dbReference type="ARBA" id="ARBA00022679"/>
    </source>
</evidence>
<feature type="region of interest" description="Disordered" evidence="11">
    <location>
        <begin position="1184"/>
        <end position="1314"/>
    </location>
</feature>
<keyword evidence="12" id="KW-0732">Signal</keyword>
<evidence type="ECO:0000256" key="9">
    <source>
        <dbReference type="ARBA" id="ARBA00048830"/>
    </source>
</evidence>
<dbReference type="GO" id="GO:1990817">
    <property type="term" value="F:poly(A) RNA polymerase activity"/>
    <property type="evidence" value="ECO:0007669"/>
    <property type="project" value="UniProtKB-EC"/>
</dbReference>
<feature type="coiled-coil region" evidence="10">
    <location>
        <begin position="133"/>
        <end position="160"/>
    </location>
</feature>
<evidence type="ECO:0000256" key="8">
    <source>
        <dbReference type="ARBA" id="ARBA00023242"/>
    </source>
</evidence>
<name>A0ABD2I5F5_HETSC</name>
<organism evidence="14 15">
    <name type="scientific">Heterodera schachtii</name>
    <name type="common">Sugarbeet cyst nematode worm</name>
    <name type="synonym">Tylenchus schachtii</name>
    <dbReference type="NCBI Taxonomy" id="97005"/>
    <lineage>
        <taxon>Eukaryota</taxon>
        <taxon>Metazoa</taxon>
        <taxon>Ecdysozoa</taxon>
        <taxon>Nematoda</taxon>
        <taxon>Chromadorea</taxon>
        <taxon>Rhabditida</taxon>
        <taxon>Tylenchina</taxon>
        <taxon>Tylenchomorpha</taxon>
        <taxon>Tylenchoidea</taxon>
        <taxon>Heteroderidae</taxon>
        <taxon>Heteroderinae</taxon>
        <taxon>Heterodera</taxon>
    </lineage>
</organism>
<feature type="domain" description="Poly(A) polymerase central" evidence="13">
    <location>
        <begin position="1907"/>
        <end position="2047"/>
    </location>
</feature>
<evidence type="ECO:0000256" key="6">
    <source>
        <dbReference type="ARBA" id="ARBA00022741"/>
    </source>
</evidence>
<dbReference type="SUPFAM" id="SSF81631">
    <property type="entry name" value="PAP/OAS1 substrate-binding domain"/>
    <property type="match status" value="1"/>
</dbReference>
<dbReference type="Proteomes" id="UP001620645">
    <property type="component" value="Unassembled WGS sequence"/>
</dbReference>
<keyword evidence="4" id="KW-0507">mRNA processing</keyword>
<evidence type="ECO:0000256" key="1">
    <source>
        <dbReference type="ARBA" id="ARBA00004123"/>
    </source>
</evidence>
<evidence type="ECO:0000256" key="7">
    <source>
        <dbReference type="ARBA" id="ARBA00022840"/>
    </source>
</evidence>
<evidence type="ECO:0000313" key="14">
    <source>
        <dbReference type="EMBL" id="KAL3074368.1"/>
    </source>
</evidence>
<comment type="similarity">
    <text evidence="2">Belongs to the poly(A) polymerase family.</text>
</comment>
<evidence type="ECO:0000256" key="3">
    <source>
        <dbReference type="ARBA" id="ARBA00012388"/>
    </source>
</evidence>
<proteinExistence type="inferred from homology"/>
<keyword evidence="5" id="KW-0808">Transferase</keyword>
<accession>A0ABD2I5F5</accession>
<evidence type="ECO:0000256" key="4">
    <source>
        <dbReference type="ARBA" id="ARBA00022664"/>
    </source>
</evidence>
<keyword evidence="7" id="KW-0067">ATP-binding</keyword>
<keyword evidence="8" id="KW-0539">Nucleus</keyword>
<evidence type="ECO:0000256" key="12">
    <source>
        <dbReference type="SAM" id="SignalP"/>
    </source>
</evidence>
<evidence type="ECO:0000256" key="11">
    <source>
        <dbReference type="SAM" id="MobiDB-lite"/>
    </source>
</evidence>
<dbReference type="PANTHER" id="PTHR10682:SF10">
    <property type="entry name" value="POLYNUCLEOTIDE ADENYLYLTRANSFERASE"/>
    <property type="match status" value="1"/>
</dbReference>
<comment type="subcellular location">
    <subcellularLocation>
        <location evidence="1">Nucleus</location>
    </subcellularLocation>
</comment>
<evidence type="ECO:0000256" key="10">
    <source>
        <dbReference type="SAM" id="Coils"/>
    </source>
</evidence>
<reference evidence="14 15" key="1">
    <citation type="submission" date="2024-10" db="EMBL/GenBank/DDBJ databases">
        <authorList>
            <person name="Kim D."/>
        </authorList>
    </citation>
    <scope>NUCLEOTIDE SEQUENCE [LARGE SCALE GENOMIC DNA]</scope>
    <source>
        <strain evidence="14">Taebaek</strain>
    </source>
</reference>
<feature type="chain" id="PRO_5044795311" description="polynucleotide adenylyltransferase" evidence="12">
    <location>
        <begin position="17"/>
        <end position="2204"/>
    </location>
</feature>
<dbReference type="InterPro" id="IPR007012">
    <property type="entry name" value="PolA_pol_cen_dom"/>
</dbReference>
<sequence>MTKILLFNFLLLPILCKKPQLHFGIDPLHLDLEYCRLFFDPTLDHCARSELSAKLSAVFICVTIETDLKYIELKMEILQKSRSDSFGLNKIRGAWKNYEEIMAKIEEKSGGERMGMVVVCQLWDFMDGIKNLVEFMSRDAETTKKEMDRTMEQLRKMTNNRSSQCNELATVESVFEATNGHVPRWVLAFRDFVSEMHFSRLNEMLAVAEEAQQKAFSVWANFSESIHGENELSYELRRMNGRGEIHHIVALKTTMNRYLMDNQYIGLLELNNPLTMAFEIMSTSLLKTAYRGMAMFEGEMAEERAQGNKDCLILRLLCGKILDYFEQQLKEAKMDGKNEKGEKMAKIGKFWKLFTRIFDLFKKESEMADKKSILIKLSQLLRYLRGQFGEQKVSNKWQLIGERFEKGFTELYKENEEFRTHLKRNITQMIGLFREICEIAEENGEEFFSKQFWTLFETILNKATTNTPQNEIKSRLLIECPKKNIPVEKLKEIDIIRTGGDKLPLLMTSLYKELLMKSVGKDESRGDNSSQIHILAMLLSYKIQIAFMIDIGQQFEERTEKFEDELENYMKEFVERPEFGSEEEELCEMHKLAHSIAKNGILREESAKWDKFIEQFVGNATKTPTERKLLLASESGDFRWSESDCADESVQNKLVIALYKKPNSLNHFHFVALNTLLKSLKELRHFFCHGNGQIDIFLIKEHFWFRFGDQLLDALELSQPLIMHFDLPIFFHRLLLQLLHFKTGTEQAEMVEARIFAPILLQEMEFFAKNTNGDNEPKAVDKAIAKTVEKFKAFFYELLLQRQMTDDDAEKGQIIRKTFCVLSNVFKIIIDAKDLNIHFILAICEREENVKLEMEWRREWMRERNLQMAVNCFAQPELNMVEMIKGIKGGRTRLWKLLYKSDQKEEQKEKEMANLWETLELSEIITDYWDDRQLISHYEEALLCNVNDLVRTEGKMKAEIFLFIRWISSQFSPTNSFPAKVMENVQIYWSLSVKMLDNFYDKLFDQQRLDEVDQNEQELVELITEIRGQVERIVAGHPPTKSETERSKEWRRRHFAALRRSKRAEQFERAKHWAEYGPWMRQLHGQTLIGLIGMDQQFAQKLKKEFETSMVKKYFLIELLENERTKEVLKTLGINDLTTLKRIDQIIEIIDNENAEKKRKSKTKKRKNVKNKNEKIGLEIKWTKEEKTEEMSGNLDEQKEEGMEEQRVEKEVEKTEEKAETVEREEKKEENLEKEEKKEVEKTEEKAETVEREEKREENLEMEEKRDETVEKEAKHEENVEKKEKFEENVKREEKKEETMEKKEREKENVEKEENFRKERLKMKKEKTAITKPRDFVKENDTKSTKKDDQIAKTENYLPEKLDVNEFIGIKLGDFENNEFLSLKYGEFMQILSRNGVEKPRPRMVGFPALEHFEEEKNWKKSDESAHSVAHLLDIGILANEIWHYVQTMKALNGKSKKAAKIEKEWAQLKQRKLEEEINSRNLEQTLFHLLKRIETEGIAAKNAQNLNLENNDEIGKVRHQLHLRKFAAALFESEKFWTNLDKNRRKTILEILLKEQNEEKIKNSIEKLEKYLILMGKLNEQIKIDEYLLTKFKNEFKNFVDEKLRKNFVNYEKWTLPDEFAKIWQEINFEENSKQKSDQLKEINNYLTMNGYLSEEELRKKQQIMDELATIVKGWCPNATIQFAKLILGNEKLESICILSDQFDRQLIFGRLNCEIQKCTDSSLYCIICTHSAVESLRKRNNYQQKSALQKLEFLFLGVPIEMAFIFASKDKLPTSADNARINLNNFGIFANYFTENIKKLINSDNFDEKMNQGEMKIQEDLLENPSCFRNKFEMDKILKEKRQLEITKEKAQERRKIMDEQEAMLRALSRNLMNEKILEILSSVRKLDKNYNKKVFNENSNERLRVVLAYLELWAKNNFIYGTEIGYLNSSMLLIMVAKVFLMFPEASVPFLIEKFFLIYSKWKWPIPVQLAQIEQHGSAELLVWSPGREWLFKKQFLPGKISQELAMPIISPMFPEQNEACRINFSAAKVIQNELKSAFVQIMKMNEAQEIIGPILSNKKFTEKYEHFVTFICTGNGSIVETFCHFVGKRLGHELLHFVEKSSDNNLINYFHILPKLMHIKQSSEDEKMQNQKRMWLVGLKVQKQKSEKDEALADEIKAIFNGKLAKIGAKIKKDFEGRQYYNVQLKAEYVARSEVDTNYC</sequence>
<comment type="catalytic activity">
    <reaction evidence="9">
        <text>RNA(n) + ATP = RNA(n)-3'-adenine ribonucleotide + diphosphate</text>
        <dbReference type="Rhea" id="RHEA:11332"/>
        <dbReference type="Rhea" id="RHEA-COMP:14527"/>
        <dbReference type="Rhea" id="RHEA-COMP:17347"/>
        <dbReference type="ChEBI" id="CHEBI:30616"/>
        <dbReference type="ChEBI" id="CHEBI:33019"/>
        <dbReference type="ChEBI" id="CHEBI:140395"/>
        <dbReference type="ChEBI" id="CHEBI:173115"/>
        <dbReference type="EC" id="2.7.7.19"/>
    </reaction>
</comment>
<feature type="coiled-coil region" evidence="10">
    <location>
        <begin position="1836"/>
        <end position="1880"/>
    </location>
</feature>
<dbReference type="Pfam" id="PF04928">
    <property type="entry name" value="PAP_central"/>
    <property type="match status" value="1"/>
</dbReference>
<evidence type="ECO:0000259" key="13">
    <source>
        <dbReference type="Pfam" id="PF04928"/>
    </source>
</evidence>
<dbReference type="GO" id="GO:0006397">
    <property type="term" value="P:mRNA processing"/>
    <property type="evidence" value="ECO:0007669"/>
    <property type="project" value="UniProtKB-KW"/>
</dbReference>
<comment type="caution">
    <text evidence="14">The sequence shown here is derived from an EMBL/GenBank/DDBJ whole genome shotgun (WGS) entry which is preliminary data.</text>
</comment>
<dbReference type="Gene3D" id="1.10.1410.10">
    <property type="match status" value="1"/>
</dbReference>
<keyword evidence="10" id="KW-0175">Coiled coil</keyword>
<dbReference type="EC" id="2.7.7.19" evidence="3"/>
<dbReference type="EMBL" id="JBICCN010000357">
    <property type="protein sequence ID" value="KAL3074368.1"/>
    <property type="molecule type" value="Genomic_DNA"/>
</dbReference>
<gene>
    <name evidence="14" type="ORF">niasHS_015198</name>
</gene>
<protein>
    <recommendedName>
        <fullName evidence="3">polynucleotide adenylyltransferase</fullName>
        <ecNumber evidence="3">2.7.7.19</ecNumber>
    </recommendedName>
</protein>
<feature type="signal peptide" evidence="12">
    <location>
        <begin position="1"/>
        <end position="16"/>
    </location>
</feature>
<dbReference type="GO" id="GO:0005524">
    <property type="term" value="F:ATP binding"/>
    <property type="evidence" value="ECO:0007669"/>
    <property type="project" value="UniProtKB-KW"/>
</dbReference>
<evidence type="ECO:0000313" key="15">
    <source>
        <dbReference type="Proteomes" id="UP001620645"/>
    </source>
</evidence>
<dbReference type="PANTHER" id="PTHR10682">
    <property type="entry name" value="POLY A POLYMERASE"/>
    <property type="match status" value="1"/>
</dbReference>